<dbReference type="Pfam" id="PF00271">
    <property type="entry name" value="Helicase_C"/>
    <property type="match status" value="1"/>
</dbReference>
<keyword evidence="4" id="KW-0547">Nucleotide-binding</keyword>
<dbReference type="PANTHER" id="PTHR45629">
    <property type="entry name" value="SNF2/RAD54 FAMILY MEMBER"/>
    <property type="match status" value="1"/>
</dbReference>
<dbReference type="SUPFAM" id="SSF52540">
    <property type="entry name" value="P-loop containing nucleoside triphosphate hydrolases"/>
    <property type="match status" value="2"/>
</dbReference>
<comment type="caution">
    <text evidence="4">The sequence shown here is derived from an EMBL/GenBank/DDBJ whole genome shotgun (WGS) entry which is preliminary data.</text>
</comment>
<dbReference type="PROSITE" id="PS51194">
    <property type="entry name" value="HELICASE_CTER"/>
    <property type="match status" value="1"/>
</dbReference>
<dbReference type="PANTHER" id="PTHR45629:SF7">
    <property type="entry name" value="DNA EXCISION REPAIR PROTEIN ERCC-6-RELATED"/>
    <property type="match status" value="1"/>
</dbReference>
<keyword evidence="4" id="KW-0347">Helicase</keyword>
<dbReference type="EMBL" id="QCXX01000011">
    <property type="protein sequence ID" value="PUV21216.1"/>
    <property type="molecule type" value="Genomic_DNA"/>
</dbReference>
<dbReference type="InterPro" id="IPR000330">
    <property type="entry name" value="SNF2_N"/>
</dbReference>
<feature type="domain" description="Helicase ATP-binding" evidence="2">
    <location>
        <begin position="656"/>
        <end position="815"/>
    </location>
</feature>
<reference evidence="4 5" key="1">
    <citation type="submission" date="2018-04" db="EMBL/GenBank/DDBJ databases">
        <title>Sphingobacterium sp. M46 Genome.</title>
        <authorList>
            <person name="Cheng J."/>
            <person name="Li Y."/>
        </authorList>
    </citation>
    <scope>NUCLEOTIDE SEQUENCE [LARGE SCALE GENOMIC DNA]</scope>
    <source>
        <strain evidence="4 5">M46</strain>
    </source>
</reference>
<evidence type="ECO:0000259" key="3">
    <source>
        <dbReference type="PROSITE" id="PS51194"/>
    </source>
</evidence>
<dbReference type="PROSITE" id="PS51192">
    <property type="entry name" value="HELICASE_ATP_BIND_1"/>
    <property type="match status" value="1"/>
</dbReference>
<dbReference type="InterPro" id="IPR027417">
    <property type="entry name" value="P-loop_NTPase"/>
</dbReference>
<dbReference type="CDD" id="cd18793">
    <property type="entry name" value="SF2_C_SNF"/>
    <property type="match status" value="1"/>
</dbReference>
<dbReference type="GO" id="GO:0016787">
    <property type="term" value="F:hydrolase activity"/>
    <property type="evidence" value="ECO:0007669"/>
    <property type="project" value="UniProtKB-KW"/>
</dbReference>
<dbReference type="InterPro" id="IPR038718">
    <property type="entry name" value="SNF2-like_sf"/>
</dbReference>
<name>A0A363NK71_9SPHI</name>
<evidence type="ECO:0000256" key="1">
    <source>
        <dbReference type="ARBA" id="ARBA00022801"/>
    </source>
</evidence>
<proteinExistence type="predicted"/>
<dbReference type="Gene3D" id="3.40.50.10810">
    <property type="entry name" value="Tandem AAA-ATPase domain"/>
    <property type="match status" value="1"/>
</dbReference>
<keyword evidence="5" id="KW-1185">Reference proteome</keyword>
<dbReference type="SMART" id="SM00490">
    <property type="entry name" value="HELICc"/>
    <property type="match status" value="1"/>
</dbReference>
<accession>A0A363NK71</accession>
<protein>
    <submittedName>
        <fullName evidence="4">ATP-dependent helicase</fullName>
    </submittedName>
</protein>
<dbReference type="InterPro" id="IPR014001">
    <property type="entry name" value="Helicase_ATP-bd"/>
</dbReference>
<gene>
    <name evidence="4" type="ORF">DCO56_27605</name>
</gene>
<feature type="domain" description="Helicase C-terminal" evidence="3">
    <location>
        <begin position="939"/>
        <end position="1100"/>
    </location>
</feature>
<keyword evidence="4" id="KW-0067">ATP-binding</keyword>
<dbReference type="InterPro" id="IPR049730">
    <property type="entry name" value="SNF2/RAD54-like_C"/>
</dbReference>
<keyword evidence="1" id="KW-0378">Hydrolase</keyword>
<dbReference type="Proteomes" id="UP000250831">
    <property type="component" value="Unassembled WGS sequence"/>
</dbReference>
<organism evidence="4 5">
    <name type="scientific">Sphingobacterium athyrii</name>
    <dbReference type="NCBI Taxonomy" id="2152717"/>
    <lineage>
        <taxon>Bacteria</taxon>
        <taxon>Pseudomonadati</taxon>
        <taxon>Bacteroidota</taxon>
        <taxon>Sphingobacteriia</taxon>
        <taxon>Sphingobacteriales</taxon>
        <taxon>Sphingobacteriaceae</taxon>
        <taxon>Sphingobacterium</taxon>
    </lineage>
</organism>
<sequence>MEFHQYTLTTIDFGSVSRYSYFSWMDSALANIQINVVEMEFNQATFQVLENYRDFRVMVIYRSPVTSLFCNCGETGFCSHQKATLTRLFGQENWLSFFDFNRYRNLLKKIAVQYGLEHEPLLENYFSAHIKDAALQFVLKDKHLTSIDDFDLLEPQTRPTKIHGEQLHSFIVLTRNRYYKQLQVLLCQAPLSKSGTPKNPISTVESQSRIWQTDSIDETQFFAAISQLAQPLQQTDTPIGRSLRAIAKNPLALDFFLHDYEKAENITATSLSPIQIGLSKGEIKLLIEQRGSFYCIKGELSIHGITYELQDLTILFDHFIAIKKYLYLVENKLHLKLIRLFGNKGNELRIHRNKFKEFNELFLAPLANSVALNFKDIPKANKPQLKENLYYQDMQALIFLEESEDFVNIIPVMRYGDVEVPILSKRNIFGTDAKGSQFLVERKKEAETKVISLLLKQHTYFQEQLEDDSFQHLYLHRKYFLDKNWFLNAFEEWHQHGVQIIGFNTIRGNKLSRFKGKIQIEVLSGQNWFNANIQVKFGPKSVSLKKLEKAVRNRSQFIPLDDGTLGVLPQEWLEKFEAYFNAAEVIEDELLQIPKFKFNEIDQLFSNEEIDHAVSVEIDYLRNQLSTLASYPPVQLPDIFVGDLRHYQQQGVQWLNFLDKLNFGACLADDMGLGKTVQILAFLASQKAKGITTPTLLVLPTTLIFNWKREIEQFLPSFNTLVLEGPNRRDISEQFEELDIVLISYHNLLTDINRLKKLTFNYVILDESQYIKNPDSQRYKAVNLLRARNRIILTGTPIENNTMDLFAQLSFAIPGLLGNKKYFKDVYTTPIDAFHDRKRKKMLKEKIKPFILRRTKRDVLDDLPAKNELVLYCEMKTAQRRIYDLYEKEFREFISAKDGDEIKKSPMHVLKGLTKLRQICNSSKLLESEDLTSAEDSAKIEMLIEQIQHKKDQHKIIVFSQFVSMLHLIKEALDKNGIPSLTLTGQSRNRGQLVSDFQSNEDSRVFLISLKAGGTGLNLTAADVVYLVDPWWNPAVEQQAIDRIYRIGQQKNVTAVRLISPNTVEDKIQALQQHKKEISSTILEDGGSLDAFYLDKDYLLKILR</sequence>
<dbReference type="Pfam" id="PF00176">
    <property type="entry name" value="SNF2-rel_dom"/>
    <property type="match status" value="1"/>
</dbReference>
<dbReference type="OrthoDB" id="9760715at2"/>
<dbReference type="AlphaFoldDB" id="A0A363NK71"/>
<dbReference type="InterPro" id="IPR050496">
    <property type="entry name" value="SNF2_RAD54_helicase_repair"/>
</dbReference>
<dbReference type="GO" id="GO:0005524">
    <property type="term" value="F:ATP binding"/>
    <property type="evidence" value="ECO:0007669"/>
    <property type="project" value="InterPro"/>
</dbReference>
<evidence type="ECO:0000313" key="4">
    <source>
        <dbReference type="EMBL" id="PUV21216.1"/>
    </source>
</evidence>
<evidence type="ECO:0000259" key="2">
    <source>
        <dbReference type="PROSITE" id="PS51192"/>
    </source>
</evidence>
<dbReference type="RefSeq" id="WP_108636914.1">
    <property type="nucleotide sequence ID" value="NZ_QCXX01000011.1"/>
</dbReference>
<dbReference type="GO" id="GO:0004386">
    <property type="term" value="F:helicase activity"/>
    <property type="evidence" value="ECO:0007669"/>
    <property type="project" value="UniProtKB-KW"/>
</dbReference>
<dbReference type="SMART" id="SM00487">
    <property type="entry name" value="DEXDc"/>
    <property type="match status" value="1"/>
</dbReference>
<dbReference type="InterPro" id="IPR001650">
    <property type="entry name" value="Helicase_C-like"/>
</dbReference>
<evidence type="ECO:0000313" key="5">
    <source>
        <dbReference type="Proteomes" id="UP000250831"/>
    </source>
</evidence>
<dbReference type="Gene3D" id="3.40.50.300">
    <property type="entry name" value="P-loop containing nucleotide triphosphate hydrolases"/>
    <property type="match status" value="1"/>
</dbReference>